<dbReference type="Proteomes" id="UP000092443">
    <property type="component" value="Unplaced"/>
</dbReference>
<protein>
    <recommendedName>
        <fullName evidence="9">Protein male-specific lethal-3</fullName>
    </recommendedName>
</protein>
<evidence type="ECO:0000256" key="6">
    <source>
        <dbReference type="ARBA" id="ARBA00023015"/>
    </source>
</evidence>
<feature type="domain" description="MSL3 chromodomain-like" evidence="10">
    <location>
        <begin position="12"/>
        <end position="89"/>
    </location>
</feature>
<dbReference type="Pfam" id="PF22732">
    <property type="entry name" value="MSL3_chromo-like"/>
    <property type="match status" value="1"/>
</dbReference>
<sequence>MVSTRGPKSRYFEKGEKVLCYEPDPSKAKVLYDSKILGTYETKDKRGRKTIQYKVHFQGWSSSWDRKVSADFVLKDTEENRKLQRDLAEKAQLQLYVFVGQAKIQLTYVRSFSFT</sequence>
<evidence type="ECO:0000256" key="1">
    <source>
        <dbReference type="ARBA" id="ARBA00004123"/>
    </source>
</evidence>
<keyword evidence="8" id="KW-0539">Nucleus</keyword>
<dbReference type="GO" id="GO:0035267">
    <property type="term" value="C:NuA4 histone acetyltransferase complex"/>
    <property type="evidence" value="ECO:0007669"/>
    <property type="project" value="TreeGrafter"/>
</dbReference>
<evidence type="ECO:0000256" key="9">
    <source>
        <dbReference type="ARBA" id="ARBA00069454"/>
    </source>
</evidence>
<evidence type="ECO:0000256" key="2">
    <source>
        <dbReference type="ARBA" id="ARBA00004286"/>
    </source>
</evidence>
<evidence type="ECO:0000256" key="7">
    <source>
        <dbReference type="ARBA" id="ARBA00023163"/>
    </source>
</evidence>
<evidence type="ECO:0000256" key="3">
    <source>
        <dbReference type="ARBA" id="ARBA00022454"/>
    </source>
</evidence>
<reference evidence="12" key="1">
    <citation type="submission" date="2025-08" db="UniProtKB">
        <authorList>
            <consortium name="RefSeq"/>
        </authorList>
    </citation>
    <scope>IDENTIFICATION</scope>
    <source>
        <tissue evidence="12">Whole body pupa</tissue>
    </source>
</reference>
<keyword evidence="5" id="KW-0156">Chromatin regulator</keyword>
<keyword evidence="4" id="KW-0832">Ubl conjugation</keyword>
<keyword evidence="7" id="KW-0804">Transcription</keyword>
<dbReference type="AlphaFoldDB" id="A0A9C5ZDE5"/>
<dbReference type="GO" id="GO:0006325">
    <property type="term" value="P:chromatin organization"/>
    <property type="evidence" value="ECO:0007669"/>
    <property type="project" value="UniProtKB-KW"/>
</dbReference>
<evidence type="ECO:0000256" key="8">
    <source>
        <dbReference type="ARBA" id="ARBA00023242"/>
    </source>
</evidence>
<dbReference type="InterPro" id="IPR016197">
    <property type="entry name" value="Chromo-like_dom_sf"/>
</dbReference>
<keyword evidence="11" id="KW-1185">Reference proteome</keyword>
<dbReference type="PANTHER" id="PTHR10880:SF15">
    <property type="entry name" value="MSL COMPLEX SUBUNIT 3"/>
    <property type="match status" value="1"/>
</dbReference>
<dbReference type="Gene3D" id="2.30.30.140">
    <property type="match status" value="1"/>
</dbReference>
<dbReference type="PANTHER" id="PTHR10880">
    <property type="entry name" value="MORTALITY FACTOR 4-LIKE PROTEIN"/>
    <property type="match status" value="1"/>
</dbReference>
<dbReference type="RefSeq" id="XP_037898431.1">
    <property type="nucleotide sequence ID" value="XM_038042503.1"/>
</dbReference>
<evidence type="ECO:0000256" key="5">
    <source>
        <dbReference type="ARBA" id="ARBA00022853"/>
    </source>
</evidence>
<keyword evidence="3" id="KW-0158">Chromosome</keyword>
<name>A0A9C5ZDE5_9MUSC</name>
<dbReference type="InterPro" id="IPR053820">
    <property type="entry name" value="MSL3_chromo-like"/>
</dbReference>
<dbReference type="SUPFAM" id="SSF54160">
    <property type="entry name" value="Chromo domain-like"/>
    <property type="match status" value="1"/>
</dbReference>
<dbReference type="InterPro" id="IPR008676">
    <property type="entry name" value="MRG"/>
</dbReference>
<evidence type="ECO:0000256" key="4">
    <source>
        <dbReference type="ARBA" id="ARBA00022843"/>
    </source>
</evidence>
<dbReference type="GeneID" id="119643157"/>
<evidence type="ECO:0000259" key="10">
    <source>
        <dbReference type="Pfam" id="PF22732"/>
    </source>
</evidence>
<gene>
    <name evidence="12" type="primary">LOC119643157</name>
</gene>
<organism evidence="11 12">
    <name type="scientific">Glossina fuscipes</name>
    <dbReference type="NCBI Taxonomy" id="7396"/>
    <lineage>
        <taxon>Eukaryota</taxon>
        <taxon>Metazoa</taxon>
        <taxon>Ecdysozoa</taxon>
        <taxon>Arthropoda</taxon>
        <taxon>Hexapoda</taxon>
        <taxon>Insecta</taxon>
        <taxon>Pterygota</taxon>
        <taxon>Neoptera</taxon>
        <taxon>Endopterygota</taxon>
        <taxon>Diptera</taxon>
        <taxon>Brachycera</taxon>
        <taxon>Muscomorpha</taxon>
        <taxon>Hippoboscoidea</taxon>
        <taxon>Glossinidae</taxon>
        <taxon>Glossina</taxon>
    </lineage>
</organism>
<dbReference type="KEGG" id="gfs:119643157"/>
<evidence type="ECO:0000313" key="12">
    <source>
        <dbReference type="RefSeq" id="XP_037898431.1"/>
    </source>
</evidence>
<dbReference type="GO" id="GO:0005634">
    <property type="term" value="C:nucleus"/>
    <property type="evidence" value="ECO:0007669"/>
    <property type="project" value="UniProtKB-SubCell"/>
</dbReference>
<evidence type="ECO:0000313" key="11">
    <source>
        <dbReference type="Proteomes" id="UP000092443"/>
    </source>
</evidence>
<dbReference type="FunFam" id="2.30.30.140:FF:000042">
    <property type="entry name" value="male-specific lethal 3 homolog"/>
    <property type="match status" value="1"/>
</dbReference>
<proteinExistence type="predicted"/>
<comment type="subcellular location">
    <subcellularLocation>
        <location evidence="2">Chromosome</location>
    </subcellularLocation>
    <subcellularLocation>
        <location evidence="1">Nucleus</location>
    </subcellularLocation>
</comment>
<dbReference type="GO" id="GO:0006355">
    <property type="term" value="P:regulation of DNA-templated transcription"/>
    <property type="evidence" value="ECO:0007669"/>
    <property type="project" value="InterPro"/>
</dbReference>
<accession>A0A9C5ZDE5</accession>
<dbReference type="GO" id="GO:0072487">
    <property type="term" value="C:MSL complex"/>
    <property type="evidence" value="ECO:0007669"/>
    <property type="project" value="TreeGrafter"/>
</dbReference>
<keyword evidence="6" id="KW-0805">Transcription regulation</keyword>